<name>A0ABU8V984_9BURK</name>
<keyword evidence="1" id="KW-0472">Membrane</keyword>
<feature type="transmembrane region" description="Helical" evidence="1">
    <location>
        <begin position="35"/>
        <end position="55"/>
    </location>
</feature>
<evidence type="ECO:0000313" key="2">
    <source>
        <dbReference type="EMBL" id="MEJ8810026.1"/>
    </source>
</evidence>
<keyword evidence="1" id="KW-1133">Transmembrane helix</keyword>
<feature type="transmembrane region" description="Helical" evidence="1">
    <location>
        <begin position="67"/>
        <end position="88"/>
    </location>
</feature>
<comment type="caution">
    <text evidence="2">The sequence shown here is derived from an EMBL/GenBank/DDBJ whole genome shotgun (WGS) entry which is preliminary data.</text>
</comment>
<reference evidence="2 3" key="1">
    <citation type="submission" date="2024-03" db="EMBL/GenBank/DDBJ databases">
        <title>Novel species of the genus Variovorax.</title>
        <authorList>
            <person name="Liu Q."/>
            <person name="Xin Y.-H."/>
        </authorList>
    </citation>
    <scope>NUCLEOTIDE SEQUENCE [LARGE SCALE GENOMIC DNA]</scope>
    <source>
        <strain evidence="2 3">KACC 18899</strain>
    </source>
</reference>
<gene>
    <name evidence="2" type="ORF">WKW77_03050</name>
</gene>
<evidence type="ECO:0000313" key="3">
    <source>
        <dbReference type="Proteomes" id="UP001365846"/>
    </source>
</evidence>
<keyword evidence="3" id="KW-1185">Reference proteome</keyword>
<evidence type="ECO:0000256" key="1">
    <source>
        <dbReference type="SAM" id="Phobius"/>
    </source>
</evidence>
<organism evidence="2 3">
    <name type="scientific">Variovorax ureilyticus</name>
    <dbReference type="NCBI Taxonomy" id="1836198"/>
    <lineage>
        <taxon>Bacteria</taxon>
        <taxon>Pseudomonadati</taxon>
        <taxon>Pseudomonadota</taxon>
        <taxon>Betaproteobacteria</taxon>
        <taxon>Burkholderiales</taxon>
        <taxon>Comamonadaceae</taxon>
        <taxon>Variovorax</taxon>
    </lineage>
</organism>
<feature type="transmembrane region" description="Helical" evidence="1">
    <location>
        <begin position="94"/>
        <end position="116"/>
    </location>
</feature>
<dbReference type="Proteomes" id="UP001365846">
    <property type="component" value="Unassembled WGS sequence"/>
</dbReference>
<dbReference type="InterPro" id="IPR021218">
    <property type="entry name" value="DUF2784"/>
</dbReference>
<dbReference type="RefSeq" id="WP_340355331.1">
    <property type="nucleotide sequence ID" value="NZ_JBBKZU010000001.1"/>
</dbReference>
<sequence length="118" mass="12914">MQDRLLADAVLLLHGAFILFVLAGGALVWRWPRLAWLHLPAVAWAIWIEVSGGICPLTPLENQFRRAAGLAGFGGGFIEHYLLGAIYPEGLTRGVQIGLGGFALLLNLIVYARLLLRR</sequence>
<proteinExistence type="predicted"/>
<feature type="transmembrane region" description="Helical" evidence="1">
    <location>
        <begin position="9"/>
        <end position="29"/>
    </location>
</feature>
<dbReference type="Pfam" id="PF10861">
    <property type="entry name" value="DUF2784"/>
    <property type="match status" value="1"/>
</dbReference>
<accession>A0ABU8V984</accession>
<keyword evidence="1" id="KW-0812">Transmembrane</keyword>
<dbReference type="EMBL" id="JBBKZU010000001">
    <property type="protein sequence ID" value="MEJ8810026.1"/>
    <property type="molecule type" value="Genomic_DNA"/>
</dbReference>
<protein>
    <submittedName>
        <fullName evidence="2">DUF2784 domain-containing protein</fullName>
    </submittedName>
</protein>